<proteinExistence type="predicted"/>
<keyword evidence="2" id="KW-0540">Nuclease</keyword>
<protein>
    <submittedName>
        <fullName evidence="2">Endonuclease/Exonuclease/phosphatase family protein</fullName>
    </submittedName>
</protein>
<reference evidence="3" key="1">
    <citation type="submission" date="2016-10" db="EMBL/GenBank/DDBJ databases">
        <authorList>
            <person name="Varghese N."/>
            <person name="Submissions S."/>
        </authorList>
    </citation>
    <scope>NUCLEOTIDE SEQUENCE [LARGE SCALE GENOMIC DNA]</scope>
    <source>
        <strain evidence="3">DSM 23422</strain>
    </source>
</reference>
<dbReference type="SUPFAM" id="SSF56219">
    <property type="entry name" value="DNase I-like"/>
    <property type="match status" value="1"/>
</dbReference>
<dbReference type="InterPro" id="IPR036691">
    <property type="entry name" value="Endo/exonu/phosph_ase_sf"/>
</dbReference>
<name>A0A1I6V0X2_9RHOB</name>
<sequence length="321" mass="34668">MVLPAPLWADPLRIATFNTELSRDGPGLLLRDIVRGADPQIDAVVQTIAQVSPDILVIQGFDFDLGGAALSAFADLLADDGAAYPTRFALPPNAGLQTTLDMDGDGKTGGPRDAQGYGRFFGDGAMAILSRYPIVPDQVQDYSTLLWRDLPGAALPQTDAGPFPSVAAQQEQRLSSHGHWVVPIKTPTVGAVTLMTSHATPPVFDGAEDRNGLRNQDEILFWDHYMGGAFAVPPSEKFILLGDLNNDPDKGEGLKPAIYRLLDHPQLQDPLEGRPTALFGRLGEMRVDYLLPSSDWRVIASGVVRNPTASRHSLIWVDLDG</sequence>
<dbReference type="InterPro" id="IPR005135">
    <property type="entry name" value="Endo/exonuclease/phosphatase"/>
</dbReference>
<feature type="domain" description="Endonuclease/exonuclease/phosphatase" evidence="1">
    <location>
        <begin position="16"/>
        <end position="312"/>
    </location>
</feature>
<dbReference type="GO" id="GO:0004527">
    <property type="term" value="F:exonuclease activity"/>
    <property type="evidence" value="ECO:0007669"/>
    <property type="project" value="UniProtKB-KW"/>
</dbReference>
<keyword evidence="2" id="KW-0255">Endonuclease</keyword>
<dbReference type="Gene3D" id="3.60.10.10">
    <property type="entry name" value="Endonuclease/exonuclease/phosphatase"/>
    <property type="match status" value="1"/>
</dbReference>
<evidence type="ECO:0000259" key="1">
    <source>
        <dbReference type="Pfam" id="PF03372"/>
    </source>
</evidence>
<dbReference type="EMBL" id="FPAJ01000005">
    <property type="protein sequence ID" value="SFT07350.1"/>
    <property type="molecule type" value="Genomic_DNA"/>
</dbReference>
<keyword evidence="2" id="KW-0378">Hydrolase</keyword>
<accession>A0A1I6V0X2</accession>
<keyword evidence="3" id="KW-1185">Reference proteome</keyword>
<dbReference type="Proteomes" id="UP000199239">
    <property type="component" value="Unassembled WGS sequence"/>
</dbReference>
<evidence type="ECO:0000313" key="2">
    <source>
        <dbReference type="EMBL" id="SFT07350.1"/>
    </source>
</evidence>
<gene>
    <name evidence="2" type="ORF">SAMN04488040_3006</name>
</gene>
<dbReference type="Pfam" id="PF03372">
    <property type="entry name" value="Exo_endo_phos"/>
    <property type="match status" value="1"/>
</dbReference>
<dbReference type="STRING" id="394264.SAMN04488040_3006"/>
<evidence type="ECO:0000313" key="3">
    <source>
        <dbReference type="Proteomes" id="UP000199239"/>
    </source>
</evidence>
<dbReference type="AlphaFoldDB" id="A0A1I6V0X2"/>
<dbReference type="GO" id="GO:0004519">
    <property type="term" value="F:endonuclease activity"/>
    <property type="evidence" value="ECO:0007669"/>
    <property type="project" value="UniProtKB-KW"/>
</dbReference>
<dbReference type="RefSeq" id="WP_425442469.1">
    <property type="nucleotide sequence ID" value="NZ_FPAJ01000005.1"/>
</dbReference>
<keyword evidence="2" id="KW-0269">Exonuclease</keyword>
<organism evidence="2 3">
    <name type="scientific">Sulfitobacter marinus</name>
    <dbReference type="NCBI Taxonomy" id="394264"/>
    <lineage>
        <taxon>Bacteria</taxon>
        <taxon>Pseudomonadati</taxon>
        <taxon>Pseudomonadota</taxon>
        <taxon>Alphaproteobacteria</taxon>
        <taxon>Rhodobacterales</taxon>
        <taxon>Roseobacteraceae</taxon>
        <taxon>Sulfitobacter</taxon>
    </lineage>
</organism>